<dbReference type="CDD" id="cd01136">
    <property type="entry name" value="ATPase_flagellum-secretory_path_III"/>
    <property type="match status" value="1"/>
</dbReference>
<dbReference type="AlphaFoldDB" id="A0A7Z0KZW6"/>
<evidence type="ECO:0000313" key="11">
    <source>
        <dbReference type="EMBL" id="NYS26824.1"/>
    </source>
</evidence>
<gene>
    <name evidence="11" type="ORF">HUK65_17800</name>
</gene>
<evidence type="ECO:0000256" key="1">
    <source>
        <dbReference type="ARBA" id="ARBA00004496"/>
    </source>
</evidence>
<dbReference type="Proteomes" id="UP000529417">
    <property type="component" value="Unassembled WGS sequence"/>
</dbReference>
<dbReference type="Pfam" id="PF18269">
    <property type="entry name" value="T3SS_ATPase_C"/>
    <property type="match status" value="1"/>
</dbReference>
<dbReference type="GO" id="GO:0016887">
    <property type="term" value="F:ATP hydrolysis activity"/>
    <property type="evidence" value="ECO:0007669"/>
    <property type="project" value="InterPro"/>
</dbReference>
<dbReference type="PROSITE" id="PS00152">
    <property type="entry name" value="ATPASE_ALPHA_BETA"/>
    <property type="match status" value="1"/>
</dbReference>
<dbReference type="SUPFAM" id="SSF52540">
    <property type="entry name" value="P-loop containing nucleoside triphosphate hydrolases"/>
    <property type="match status" value="1"/>
</dbReference>
<keyword evidence="12" id="KW-1185">Reference proteome</keyword>
<proteinExistence type="predicted"/>
<dbReference type="InterPro" id="IPR000194">
    <property type="entry name" value="ATPase_F1/V1/A1_a/bsu_nucl-bd"/>
</dbReference>
<dbReference type="GO" id="GO:0005524">
    <property type="term" value="F:ATP binding"/>
    <property type="evidence" value="ECO:0007669"/>
    <property type="project" value="UniProtKB-KW"/>
</dbReference>
<comment type="catalytic activity">
    <reaction evidence="8">
        <text>ATP + H2O + cellular proteinSide 1 = ADP + phosphate + cellular proteinSide 2.</text>
        <dbReference type="EC" id="7.4.2.8"/>
    </reaction>
</comment>
<evidence type="ECO:0000256" key="4">
    <source>
        <dbReference type="ARBA" id="ARBA00022741"/>
    </source>
</evidence>
<dbReference type="InterPro" id="IPR005714">
    <property type="entry name" value="ATPase_T3SS_FliI/YscN"/>
</dbReference>
<keyword evidence="4" id="KW-0547">Nucleotide-binding</keyword>
<dbReference type="InterPro" id="IPR020003">
    <property type="entry name" value="ATPase_a/bsu_AS"/>
</dbReference>
<dbReference type="InterPro" id="IPR001763">
    <property type="entry name" value="Rhodanese-like_dom"/>
</dbReference>
<dbReference type="GO" id="GO:0005737">
    <property type="term" value="C:cytoplasm"/>
    <property type="evidence" value="ECO:0007669"/>
    <property type="project" value="UniProtKB-SubCell"/>
</dbReference>
<dbReference type="InterPro" id="IPR003593">
    <property type="entry name" value="AAA+_ATPase"/>
</dbReference>
<reference evidence="11 12" key="1">
    <citation type="journal article" date="2000" name="Arch. Microbiol.">
        <title>Rhodobaca bogoriensis gen. nov. and sp. nov., an alkaliphilic purple nonsulfur bacterium from African Rift Valley soda lakes.</title>
        <authorList>
            <person name="Milford A.D."/>
            <person name="Achenbach L.A."/>
            <person name="Jung D.O."/>
            <person name="Madigan M.T."/>
        </authorList>
    </citation>
    <scope>NUCLEOTIDE SEQUENCE [LARGE SCALE GENOMIC DNA]</scope>
    <source>
        <strain evidence="11 12">2376</strain>
    </source>
</reference>
<accession>A0A7Z0KZW6</accession>
<keyword evidence="7" id="KW-1278">Translocase</keyword>
<dbReference type="GO" id="GO:0046933">
    <property type="term" value="F:proton-transporting ATP synthase activity, rotational mechanism"/>
    <property type="evidence" value="ECO:0007669"/>
    <property type="project" value="TreeGrafter"/>
</dbReference>
<organism evidence="11 12">
    <name type="scientific">Rhabdonatronobacter sediminivivens</name>
    <dbReference type="NCBI Taxonomy" id="2743469"/>
    <lineage>
        <taxon>Bacteria</taxon>
        <taxon>Pseudomonadati</taxon>
        <taxon>Pseudomonadota</taxon>
        <taxon>Alphaproteobacteria</taxon>
        <taxon>Rhodobacterales</taxon>
        <taxon>Paracoccaceae</taxon>
        <taxon>Rhabdonatronobacter</taxon>
    </lineage>
</organism>
<dbReference type="InterPro" id="IPR027417">
    <property type="entry name" value="P-loop_NTPase"/>
</dbReference>
<dbReference type="GO" id="GO:0008564">
    <property type="term" value="F:protein-exporting ATPase activity"/>
    <property type="evidence" value="ECO:0007669"/>
    <property type="project" value="UniProtKB-EC"/>
</dbReference>
<evidence type="ECO:0000313" key="12">
    <source>
        <dbReference type="Proteomes" id="UP000529417"/>
    </source>
</evidence>
<evidence type="ECO:0000256" key="8">
    <source>
        <dbReference type="ARBA" id="ARBA00034006"/>
    </source>
</evidence>
<dbReference type="SMART" id="SM00382">
    <property type="entry name" value="AAA"/>
    <property type="match status" value="1"/>
</dbReference>
<evidence type="ECO:0000256" key="3">
    <source>
        <dbReference type="ARBA" id="ARBA00022490"/>
    </source>
</evidence>
<evidence type="ECO:0000256" key="6">
    <source>
        <dbReference type="ARBA" id="ARBA00022927"/>
    </source>
</evidence>
<keyword evidence="5" id="KW-0067">ATP-binding</keyword>
<dbReference type="GO" id="GO:0030257">
    <property type="term" value="C:type III protein secretion system complex"/>
    <property type="evidence" value="ECO:0007669"/>
    <property type="project" value="InterPro"/>
</dbReference>
<dbReference type="GO" id="GO:0030254">
    <property type="term" value="P:protein secretion by the type III secretion system"/>
    <property type="evidence" value="ECO:0007669"/>
    <property type="project" value="InterPro"/>
</dbReference>
<evidence type="ECO:0000256" key="5">
    <source>
        <dbReference type="ARBA" id="ARBA00022840"/>
    </source>
</evidence>
<evidence type="ECO:0000256" key="7">
    <source>
        <dbReference type="ARBA" id="ARBA00022967"/>
    </source>
</evidence>
<evidence type="ECO:0000256" key="2">
    <source>
        <dbReference type="ARBA" id="ARBA00022448"/>
    </source>
</evidence>
<dbReference type="InterPro" id="IPR050053">
    <property type="entry name" value="ATPase_alpha/beta_chains"/>
</dbReference>
<keyword evidence="6" id="KW-0653">Protein transport</keyword>
<keyword evidence="2" id="KW-0813">Transport</keyword>
<feature type="domain" description="Rhodanese" evidence="10">
    <location>
        <begin position="230"/>
        <end position="269"/>
    </location>
</feature>
<comment type="subcellular location">
    <subcellularLocation>
        <location evidence="1">Cytoplasm</location>
    </subcellularLocation>
</comment>
<dbReference type="Pfam" id="PF00006">
    <property type="entry name" value="ATP-synt_ab"/>
    <property type="match status" value="1"/>
</dbReference>
<dbReference type="EMBL" id="JACBXS010000080">
    <property type="protein sequence ID" value="NYS26824.1"/>
    <property type="molecule type" value="Genomic_DNA"/>
</dbReference>
<dbReference type="PANTHER" id="PTHR15184:SF9">
    <property type="entry name" value="SPI-1 TYPE 3 SECRETION SYSTEM ATPASE"/>
    <property type="match status" value="1"/>
</dbReference>
<dbReference type="InterPro" id="IPR040627">
    <property type="entry name" value="T3SS_ATPase_C"/>
</dbReference>
<comment type="caution">
    <text evidence="11">The sequence shown here is derived from an EMBL/GenBank/DDBJ whole genome shotgun (WGS) entry which is preliminary data.</text>
</comment>
<dbReference type="PROSITE" id="PS50206">
    <property type="entry name" value="RHODANESE_3"/>
    <property type="match status" value="1"/>
</dbReference>
<evidence type="ECO:0000259" key="10">
    <source>
        <dbReference type="PROSITE" id="PS50206"/>
    </source>
</evidence>
<protein>
    <submittedName>
        <fullName evidence="11">FliI/YscN family ATPase</fullName>
    </submittedName>
</protein>
<dbReference type="Gene3D" id="3.40.50.12240">
    <property type="match status" value="1"/>
</dbReference>
<feature type="region of interest" description="Disordered" evidence="9">
    <location>
        <begin position="113"/>
        <end position="136"/>
    </location>
</feature>
<keyword evidence="3" id="KW-0963">Cytoplasm</keyword>
<name>A0A7Z0KZW6_9RHOB</name>
<dbReference type="NCBIfam" id="TIGR01026">
    <property type="entry name" value="fliI_yscN"/>
    <property type="match status" value="1"/>
</dbReference>
<dbReference type="PANTHER" id="PTHR15184">
    <property type="entry name" value="ATP SYNTHASE"/>
    <property type="match status" value="1"/>
</dbReference>
<sequence>MKMFDQLHAGLASIRPFARCGRVKAMENGVISLAGLAGDARMGDRVRIDPAGGGALSAEVLGLDRESVRVLPEDAGDGVAVGDLAVLEGPVGIAPDDSWIGRIVDPFGAPLDGRPLLPGPHSRPLRSPAPDPVQRGRLGRRLATGMAVFDTMLPLVEGQRMGLFAGSGVGKSMLLGKFATSMQADVVVIALIGERGRELRDFVEDVLGPKGLARTVVVAATSDRSPLVRRRCGWAAMAVAEHFRDQGRHVLLLADSITRFAEAHREVALAAGEPASLRGYPPSLSHTVMSLAERAGPGAQGQGAITALFTVLVPGSDMEEPVADTLRGVLDGHVVMDRAIAERGRFPAVDVLRSVSRSLPAAATPEENARIAEARRLLGAYDRAEMMIQAGLYEAGSDPLVDRAIHVWPDLDAFVGRDSPGGIAQSFAILSRHLDAPAPPKR</sequence>
<evidence type="ECO:0000256" key="9">
    <source>
        <dbReference type="SAM" id="MobiDB-lite"/>
    </source>
</evidence>